<dbReference type="EMBL" id="LR593886">
    <property type="protein sequence ID" value="VTR94872.1"/>
    <property type="molecule type" value="Genomic_DNA"/>
</dbReference>
<dbReference type="GO" id="GO:0003824">
    <property type="term" value="F:catalytic activity"/>
    <property type="evidence" value="ECO:0007669"/>
    <property type="project" value="InterPro"/>
</dbReference>
<evidence type="ECO:0000313" key="3">
    <source>
        <dbReference type="Proteomes" id="UP000464178"/>
    </source>
</evidence>
<dbReference type="SUPFAM" id="SSF53649">
    <property type="entry name" value="Alkaline phosphatase-like"/>
    <property type="match status" value="1"/>
</dbReference>
<gene>
    <name evidence="2" type="ORF">SOIL9_28420</name>
</gene>
<dbReference type="AlphaFoldDB" id="A0A6P2D5W9"/>
<dbReference type="RefSeq" id="WP_162669360.1">
    <property type="nucleotide sequence ID" value="NZ_LR593886.1"/>
</dbReference>
<dbReference type="InterPro" id="IPR017850">
    <property type="entry name" value="Alkaline_phosphatase_core_sf"/>
</dbReference>
<protein>
    <recommendedName>
        <fullName evidence="1">Metalloenzyme domain-containing protein</fullName>
    </recommendedName>
</protein>
<reference evidence="2 3" key="1">
    <citation type="submission" date="2019-05" db="EMBL/GenBank/DDBJ databases">
        <authorList>
            <consortium name="Science for Life Laboratories"/>
        </authorList>
    </citation>
    <scope>NUCLEOTIDE SEQUENCE [LARGE SCALE GENOMIC DNA]</scope>
    <source>
        <strain evidence="2">Soil9</strain>
    </source>
</reference>
<dbReference type="GO" id="GO:0046872">
    <property type="term" value="F:metal ion binding"/>
    <property type="evidence" value="ECO:0007669"/>
    <property type="project" value="InterPro"/>
</dbReference>
<proteinExistence type="predicted"/>
<dbReference type="KEGG" id="gms:SOIL9_28420"/>
<feature type="domain" description="Metalloenzyme" evidence="1">
    <location>
        <begin position="239"/>
        <end position="362"/>
    </location>
</feature>
<dbReference type="Gene3D" id="3.40.720.10">
    <property type="entry name" value="Alkaline Phosphatase, subunit A"/>
    <property type="match status" value="1"/>
</dbReference>
<dbReference type="Proteomes" id="UP000464178">
    <property type="component" value="Chromosome"/>
</dbReference>
<name>A0A6P2D5W9_9BACT</name>
<evidence type="ECO:0000313" key="2">
    <source>
        <dbReference type="EMBL" id="VTR94872.1"/>
    </source>
</evidence>
<evidence type="ECO:0000259" key="1">
    <source>
        <dbReference type="Pfam" id="PF01676"/>
    </source>
</evidence>
<sequence>MLDLSNLRAVVRSKNRVSHRLISSVVLVIFAVFAAPASGAGPARKAENVIVVTLDGFRWQELFEGGDESFMDAKQGGVKDVPGLKKRYLREKVEDRRTALMPFLWGTVAKNGQVFGNPAKSSSAKITNGLKFSYPGYSEMFCGLADPRIDSNAKKANPNLSVLEFLNGRPGFKDKVEAVCTWDVFPSIFRTQQNGLRIQAGWEPLKADKLTDRERGLNETMELLPRYWPDNAFDVFTMGAAKSALERRKPRVLYIGLGETDEWGHGRRYDLYLDSANKADRFLAELWDGVQKDPQYKDKTAVLITTDHGRGSTRVDWTDHGKNVAGAEHIWIAVMGPDTPALGEREKVEVTQSQVAATVAALVGEDFGAASPKAAAPLPVFEKK</sequence>
<accession>A0A6P2D5W9</accession>
<organism evidence="2 3">
    <name type="scientific">Gemmata massiliana</name>
    <dbReference type="NCBI Taxonomy" id="1210884"/>
    <lineage>
        <taxon>Bacteria</taxon>
        <taxon>Pseudomonadati</taxon>
        <taxon>Planctomycetota</taxon>
        <taxon>Planctomycetia</taxon>
        <taxon>Gemmatales</taxon>
        <taxon>Gemmataceae</taxon>
        <taxon>Gemmata</taxon>
    </lineage>
</organism>
<dbReference type="Pfam" id="PF01676">
    <property type="entry name" value="Metalloenzyme"/>
    <property type="match status" value="1"/>
</dbReference>
<keyword evidence="3" id="KW-1185">Reference proteome</keyword>
<dbReference type="InterPro" id="IPR006124">
    <property type="entry name" value="Metalloenzyme"/>
</dbReference>